<proteinExistence type="predicted"/>
<dbReference type="SUPFAM" id="SSF53756">
    <property type="entry name" value="UDP-Glycosyltransferase/glycogen phosphorylase"/>
    <property type="match status" value="1"/>
</dbReference>
<dbReference type="Pfam" id="PF13692">
    <property type="entry name" value="Glyco_trans_1_4"/>
    <property type="match status" value="1"/>
</dbReference>
<dbReference type="InterPro" id="IPR028098">
    <property type="entry name" value="Glyco_trans_4-like_N"/>
</dbReference>
<protein>
    <recommendedName>
        <fullName evidence="1">Glycosyltransferase subfamily 4-like N-terminal domain-containing protein</fullName>
    </recommendedName>
</protein>
<dbReference type="PANTHER" id="PTHR12526">
    <property type="entry name" value="GLYCOSYLTRANSFERASE"/>
    <property type="match status" value="1"/>
</dbReference>
<dbReference type="Proteomes" id="UP000176603">
    <property type="component" value="Unassembled WGS sequence"/>
</dbReference>
<name>A0A1F7UIW9_9BACT</name>
<evidence type="ECO:0000259" key="1">
    <source>
        <dbReference type="Pfam" id="PF13439"/>
    </source>
</evidence>
<organism evidence="2 3">
    <name type="scientific">Candidatus Uhrbacteria bacterium RIFCSPHIGHO2_12_FULL_60_25</name>
    <dbReference type="NCBI Taxonomy" id="1802399"/>
    <lineage>
        <taxon>Bacteria</taxon>
        <taxon>Candidatus Uhriibacteriota</taxon>
    </lineage>
</organism>
<dbReference type="GO" id="GO:0016757">
    <property type="term" value="F:glycosyltransferase activity"/>
    <property type="evidence" value="ECO:0007669"/>
    <property type="project" value="TreeGrafter"/>
</dbReference>
<sequence length="380" mass="43374">MRIAMIGAKGVPASMAAGGGVERHVEEVSRRLAERGHDVTVYVRSHYNPERRTSWNKCRLVTLPAWRHQYFETIIHVAFSTVHALFQRYDVIHFHGVGPSTIAWVPRVFAPRSRVVVTFHSRDQFHEKWNVIARAYLAWGEWTAVRFPHKTIAVSHVIQQFCRRMYGVETTYIPNGVTVPHGSIGTDRLAEMGLQPNEYLLGLGRLVPQKAFDVALEAFRDVKTDLRFVIAGAPSYDMTLVNRLNALAKLDPRVRLVGYRSGEDLKQLLAHCYAVINPSRTEGLSMSVLEAMANEKVVVMSDIPENLEIIDHAGISFPTDDRDALRNILAWLVQDPALVRERGRRAREIALRLYSWDSIVEKTERLYESLLRSRKSRITR</sequence>
<feature type="domain" description="Glycosyltransferase subfamily 4-like N-terminal" evidence="1">
    <location>
        <begin position="19"/>
        <end position="177"/>
    </location>
</feature>
<comment type="caution">
    <text evidence="2">The sequence shown here is derived from an EMBL/GenBank/DDBJ whole genome shotgun (WGS) entry which is preliminary data.</text>
</comment>
<dbReference type="AlphaFoldDB" id="A0A1F7UIW9"/>
<dbReference type="EMBL" id="MGEH01000036">
    <property type="protein sequence ID" value="OGL78212.1"/>
    <property type="molecule type" value="Genomic_DNA"/>
</dbReference>
<dbReference type="CDD" id="cd03801">
    <property type="entry name" value="GT4_PimA-like"/>
    <property type="match status" value="1"/>
</dbReference>
<dbReference type="PANTHER" id="PTHR12526:SF636">
    <property type="entry name" value="BLL3647 PROTEIN"/>
    <property type="match status" value="1"/>
</dbReference>
<evidence type="ECO:0000313" key="3">
    <source>
        <dbReference type="Proteomes" id="UP000176603"/>
    </source>
</evidence>
<reference evidence="2 3" key="1">
    <citation type="journal article" date="2016" name="Nat. Commun.">
        <title>Thousands of microbial genomes shed light on interconnected biogeochemical processes in an aquifer system.</title>
        <authorList>
            <person name="Anantharaman K."/>
            <person name="Brown C.T."/>
            <person name="Hug L.A."/>
            <person name="Sharon I."/>
            <person name="Castelle C.J."/>
            <person name="Probst A.J."/>
            <person name="Thomas B.C."/>
            <person name="Singh A."/>
            <person name="Wilkins M.J."/>
            <person name="Karaoz U."/>
            <person name="Brodie E.L."/>
            <person name="Williams K.H."/>
            <person name="Hubbard S.S."/>
            <person name="Banfield J.F."/>
        </authorList>
    </citation>
    <scope>NUCLEOTIDE SEQUENCE [LARGE SCALE GENOMIC DNA]</scope>
</reference>
<dbReference type="Pfam" id="PF13439">
    <property type="entry name" value="Glyco_transf_4"/>
    <property type="match status" value="1"/>
</dbReference>
<dbReference type="Gene3D" id="3.40.50.2000">
    <property type="entry name" value="Glycogen Phosphorylase B"/>
    <property type="match status" value="2"/>
</dbReference>
<accession>A0A1F7UIW9</accession>
<evidence type="ECO:0000313" key="2">
    <source>
        <dbReference type="EMBL" id="OGL78212.1"/>
    </source>
</evidence>
<gene>
    <name evidence="2" type="ORF">A3E39_03070</name>
</gene>
<dbReference type="STRING" id="1802399.A3E39_03070"/>